<dbReference type="Gene3D" id="3.90.1150.10">
    <property type="entry name" value="Aspartate Aminotransferase, domain 1"/>
    <property type="match status" value="1"/>
</dbReference>
<evidence type="ECO:0000313" key="12">
    <source>
        <dbReference type="Proteomes" id="UP000291572"/>
    </source>
</evidence>
<keyword evidence="3 8" id="KW-0663">Pyridoxal phosphate</keyword>
<dbReference type="EMBL" id="SEOO01000007">
    <property type="protein sequence ID" value="RYM12862.1"/>
    <property type="molecule type" value="Genomic_DNA"/>
</dbReference>
<gene>
    <name evidence="11" type="primary">metC</name>
    <name evidence="11" type="ORF">EWH12_05940</name>
</gene>
<reference evidence="11 12" key="1">
    <citation type="submission" date="2019-02" db="EMBL/GenBank/DDBJ databases">
        <authorList>
            <person name="Feng G."/>
        </authorList>
    </citation>
    <scope>NUCLEOTIDE SEQUENCE [LARGE SCALE GENOMIC DNA]</scope>
    <source>
        <strain evidence="11 12">CCTCC AB 2011146</strain>
    </source>
</reference>
<dbReference type="InterPro" id="IPR000277">
    <property type="entry name" value="Cys/Met-Metab_PyrdxlP-dep_enz"/>
</dbReference>
<dbReference type="Gene3D" id="3.40.640.10">
    <property type="entry name" value="Type I PLP-dependent aspartate aminotransferase-like (Major domain)"/>
    <property type="match status" value="1"/>
</dbReference>
<dbReference type="AlphaFoldDB" id="A0A8G1ZHH2"/>
<accession>A0A8G1ZHH2</accession>
<dbReference type="RefSeq" id="WP_129926001.1">
    <property type="nucleotide sequence ID" value="NZ_SEOO01000007.1"/>
</dbReference>
<evidence type="ECO:0000256" key="10">
    <source>
        <dbReference type="SAM" id="MobiDB-lite"/>
    </source>
</evidence>
<dbReference type="GO" id="GO:0047804">
    <property type="term" value="F:cysteine-S-conjugate beta-lyase activity"/>
    <property type="evidence" value="ECO:0007669"/>
    <property type="project" value="UniProtKB-EC"/>
</dbReference>
<dbReference type="InterPro" id="IPR015424">
    <property type="entry name" value="PyrdxlP-dep_Trfase"/>
</dbReference>
<feature type="modified residue" description="N6-(pyridoxal phosphate)lysine" evidence="8">
    <location>
        <position position="222"/>
    </location>
</feature>
<organism evidence="11 12">
    <name type="scientific">Sphingobium cupriresistens</name>
    <dbReference type="NCBI Taxonomy" id="1132417"/>
    <lineage>
        <taxon>Bacteria</taxon>
        <taxon>Pseudomonadati</taxon>
        <taxon>Pseudomonadota</taxon>
        <taxon>Alphaproteobacteria</taxon>
        <taxon>Sphingomonadales</taxon>
        <taxon>Sphingomonadaceae</taxon>
        <taxon>Sphingobium</taxon>
    </lineage>
</organism>
<dbReference type="GO" id="GO:0019346">
    <property type="term" value="P:transsulfuration"/>
    <property type="evidence" value="ECO:0007669"/>
    <property type="project" value="InterPro"/>
</dbReference>
<dbReference type="PANTHER" id="PTHR43500:SF1">
    <property type="entry name" value="CYSTATHIONINE BETA-LYASE-RELATED"/>
    <property type="match status" value="1"/>
</dbReference>
<evidence type="ECO:0000256" key="2">
    <source>
        <dbReference type="ARBA" id="ARBA00009077"/>
    </source>
</evidence>
<comment type="catalytic activity">
    <reaction evidence="7">
        <text>an S-substituted L-cysteine + H2O = a thiol + pyruvate + NH4(+)</text>
        <dbReference type="Rhea" id="RHEA:18121"/>
        <dbReference type="ChEBI" id="CHEBI:15361"/>
        <dbReference type="ChEBI" id="CHEBI:15377"/>
        <dbReference type="ChEBI" id="CHEBI:28938"/>
        <dbReference type="ChEBI" id="CHEBI:29256"/>
        <dbReference type="ChEBI" id="CHEBI:58717"/>
        <dbReference type="EC" id="4.4.1.13"/>
    </reaction>
</comment>
<comment type="catalytic activity">
    <reaction evidence="6">
        <text>L,L-cystathionine + H2O = L-homocysteine + pyruvate + NH4(+)</text>
        <dbReference type="Rhea" id="RHEA:13965"/>
        <dbReference type="ChEBI" id="CHEBI:15361"/>
        <dbReference type="ChEBI" id="CHEBI:15377"/>
        <dbReference type="ChEBI" id="CHEBI:28938"/>
        <dbReference type="ChEBI" id="CHEBI:58161"/>
        <dbReference type="ChEBI" id="CHEBI:58199"/>
    </reaction>
</comment>
<keyword evidence="4 11" id="KW-0456">Lyase</keyword>
<evidence type="ECO:0000256" key="6">
    <source>
        <dbReference type="ARBA" id="ARBA00047517"/>
    </source>
</evidence>
<proteinExistence type="inferred from homology"/>
<dbReference type="PANTHER" id="PTHR43500">
    <property type="entry name" value="CYSTATHIONINE BETA-LYASE-RELATED"/>
    <property type="match status" value="1"/>
</dbReference>
<dbReference type="OrthoDB" id="9790858at2"/>
<evidence type="ECO:0000256" key="8">
    <source>
        <dbReference type="PIRSR" id="PIRSR001434-2"/>
    </source>
</evidence>
<dbReference type="GO" id="GO:0019450">
    <property type="term" value="P:L-cysteine catabolic process to pyruvate"/>
    <property type="evidence" value="ECO:0007669"/>
    <property type="project" value="TreeGrafter"/>
</dbReference>
<evidence type="ECO:0000256" key="4">
    <source>
        <dbReference type="ARBA" id="ARBA00023239"/>
    </source>
</evidence>
<dbReference type="PROSITE" id="PS00868">
    <property type="entry name" value="CYS_MET_METAB_PP"/>
    <property type="match status" value="1"/>
</dbReference>
<comment type="similarity">
    <text evidence="2 9">Belongs to the trans-sulfuration enzymes family.</text>
</comment>
<dbReference type="InterPro" id="IPR015421">
    <property type="entry name" value="PyrdxlP-dep_Trfase_major"/>
</dbReference>
<dbReference type="InterPro" id="IPR006233">
    <property type="entry name" value="Cys_b_lyase_bac"/>
</dbReference>
<comment type="pathway">
    <text evidence="5">Amino-acid biosynthesis; L-methionine biosynthesis via de novo pathway; L-homocysteine from L-cystathionine: step 1/1.</text>
</comment>
<feature type="region of interest" description="Disordered" evidence="10">
    <location>
        <begin position="1"/>
        <end position="34"/>
    </location>
</feature>
<evidence type="ECO:0000256" key="9">
    <source>
        <dbReference type="RuleBase" id="RU362118"/>
    </source>
</evidence>
<evidence type="ECO:0000313" key="11">
    <source>
        <dbReference type="EMBL" id="RYM12862.1"/>
    </source>
</evidence>
<evidence type="ECO:0000256" key="3">
    <source>
        <dbReference type="ARBA" id="ARBA00022898"/>
    </source>
</evidence>
<dbReference type="NCBIfam" id="TIGR01324">
    <property type="entry name" value="cysta_beta_ly_B"/>
    <property type="match status" value="1"/>
</dbReference>
<evidence type="ECO:0000256" key="7">
    <source>
        <dbReference type="ARBA" id="ARBA00047625"/>
    </source>
</evidence>
<comment type="cofactor">
    <cofactor evidence="1 9">
        <name>pyridoxal 5'-phosphate</name>
        <dbReference type="ChEBI" id="CHEBI:597326"/>
    </cofactor>
</comment>
<dbReference type="EC" id="4.4.1.8" evidence="11"/>
<name>A0A8G1ZHH2_9SPHN</name>
<dbReference type="GO" id="GO:0030170">
    <property type="term" value="F:pyridoxal phosphate binding"/>
    <property type="evidence" value="ECO:0007669"/>
    <property type="project" value="InterPro"/>
</dbReference>
<protein>
    <submittedName>
        <fullName evidence="11">Cystathionine beta-lyase</fullName>
        <ecNumber evidence="11">4.4.1.8</ecNumber>
    </submittedName>
</protein>
<comment type="caution">
    <text evidence="11">The sequence shown here is derived from an EMBL/GenBank/DDBJ whole genome shotgun (WGS) entry which is preliminary data.</text>
</comment>
<dbReference type="InterPro" id="IPR015422">
    <property type="entry name" value="PyrdxlP-dep_Trfase_small"/>
</dbReference>
<dbReference type="PIRSF" id="PIRSF001434">
    <property type="entry name" value="CGS"/>
    <property type="match status" value="1"/>
</dbReference>
<dbReference type="InterPro" id="IPR054542">
    <property type="entry name" value="Cys_met_metab_PP"/>
</dbReference>
<evidence type="ECO:0000256" key="5">
    <source>
        <dbReference type="ARBA" id="ARBA00046315"/>
    </source>
</evidence>
<dbReference type="Pfam" id="PF01053">
    <property type="entry name" value="Cys_Met_Meta_PP"/>
    <property type="match status" value="1"/>
</dbReference>
<feature type="compositionally biased region" description="Basic and acidic residues" evidence="10">
    <location>
        <begin position="1"/>
        <end position="12"/>
    </location>
</feature>
<sequence length="409" mass="44026">MSEDASGKDGRRPLTKLAQAGRKPEWTGMPGQPGAIVSPPVWRASTILYDNVAHLRKAAGSSTHERLFYGRKGTPTAWSLADALTEMEPGAEGTMLYPSGVAAIACALMAVLKPGDRLLMVDSAYDPTRNFCTQLLDNYGIETIYYDPTAVSLDVYLEGGPIRALFLESPGSLTFEVQDIPALTAWAKTNGVVTLLDNSWATPLYFPALSHGVDISILACTKYIVGHSDVMMGSVTATPDWFAKIRQTAYVFGQMVSPDDAWLASRGLRTLGLRLQQHQDSALAIARWLSAQADVARVLHPALPDCPGHALWQRDFSGSTGLFTVILNGGDDAARAALIDGLAHFGIGYSWGGFESLALPVDPARYRSATRWSAQGPAIRLHIGLEDPADLIADLDAGLDRFRAIRDAG</sequence>
<dbReference type="SUPFAM" id="SSF53383">
    <property type="entry name" value="PLP-dependent transferases"/>
    <property type="match status" value="1"/>
</dbReference>
<dbReference type="Proteomes" id="UP000291572">
    <property type="component" value="Unassembled WGS sequence"/>
</dbReference>
<evidence type="ECO:0000256" key="1">
    <source>
        <dbReference type="ARBA" id="ARBA00001933"/>
    </source>
</evidence>